<dbReference type="EMBL" id="NBTZ01000068">
    <property type="protein sequence ID" value="OTP74111.1"/>
    <property type="molecule type" value="Genomic_DNA"/>
</dbReference>
<evidence type="ECO:0000313" key="1">
    <source>
        <dbReference type="EMBL" id="OTP74111.1"/>
    </source>
</evidence>
<dbReference type="Proteomes" id="UP000195221">
    <property type="component" value="Unassembled WGS sequence"/>
</dbReference>
<comment type="caution">
    <text evidence="1">The sequence shown here is derived from an EMBL/GenBank/DDBJ whole genome shotgun (WGS) entry which is preliminary data.</text>
</comment>
<organism evidence="1 2">
    <name type="scientific">Caballeronia sordidicola</name>
    <name type="common">Burkholderia sordidicola</name>
    <dbReference type="NCBI Taxonomy" id="196367"/>
    <lineage>
        <taxon>Bacteria</taxon>
        <taxon>Pseudomonadati</taxon>
        <taxon>Pseudomonadota</taxon>
        <taxon>Betaproteobacteria</taxon>
        <taxon>Burkholderiales</taxon>
        <taxon>Burkholderiaceae</taxon>
        <taxon>Caballeronia</taxon>
    </lineage>
</organism>
<evidence type="ECO:0000313" key="2">
    <source>
        <dbReference type="Proteomes" id="UP000195221"/>
    </source>
</evidence>
<gene>
    <name evidence="1" type="ORF">PAMC26577_16605</name>
</gene>
<protein>
    <submittedName>
        <fullName evidence="1">Uncharacterized protein</fullName>
    </submittedName>
</protein>
<dbReference type="AlphaFoldDB" id="A0A242MSD1"/>
<name>A0A242MSD1_CABSO</name>
<reference evidence="1 2" key="1">
    <citation type="submission" date="2017-03" db="EMBL/GenBank/DDBJ databases">
        <title>Genome analysis of strain PAMC 26577.</title>
        <authorList>
            <person name="Oh H.-M."/>
            <person name="Yang J.-A."/>
        </authorList>
    </citation>
    <scope>NUCLEOTIDE SEQUENCE [LARGE SCALE GENOMIC DNA]</scope>
    <source>
        <strain evidence="1 2">PAMC 26577</strain>
    </source>
</reference>
<accession>A0A242MSD1</accession>
<sequence length="51" mass="5576">MGIKLVAQMRCESADFIGARSVSAATRPHIKLQPILSNQMLETLAQMGTFI</sequence>
<proteinExistence type="predicted"/>